<keyword evidence="17" id="KW-1208">Phospholipid metabolism</keyword>
<protein>
    <recommendedName>
        <fullName evidence="7 18">Phosphatidate cytidylyltransferase</fullName>
        <ecNumber evidence="6 18">2.7.7.41</ecNumber>
    </recommendedName>
</protein>
<evidence type="ECO:0000256" key="16">
    <source>
        <dbReference type="ARBA" id="ARBA00023209"/>
    </source>
</evidence>
<proteinExistence type="inferred from homology"/>
<dbReference type="Proteomes" id="UP000307749">
    <property type="component" value="Unassembled WGS sequence"/>
</dbReference>
<evidence type="ECO:0000256" key="19">
    <source>
        <dbReference type="SAM" id="Phobius"/>
    </source>
</evidence>
<evidence type="ECO:0000256" key="7">
    <source>
        <dbReference type="ARBA" id="ARBA00019373"/>
    </source>
</evidence>
<evidence type="ECO:0000256" key="8">
    <source>
        <dbReference type="ARBA" id="ARBA00022475"/>
    </source>
</evidence>
<organism evidence="20 21">
    <name type="scientific">Metallibacterium scheffleri</name>
    <dbReference type="NCBI Taxonomy" id="993689"/>
    <lineage>
        <taxon>Bacteria</taxon>
        <taxon>Pseudomonadati</taxon>
        <taxon>Pseudomonadota</taxon>
        <taxon>Gammaproteobacteria</taxon>
        <taxon>Lysobacterales</taxon>
        <taxon>Rhodanobacteraceae</taxon>
        <taxon>Metallibacterium</taxon>
    </lineage>
</organism>
<dbReference type="GO" id="GO:0005886">
    <property type="term" value="C:plasma membrane"/>
    <property type="evidence" value="ECO:0007669"/>
    <property type="project" value="UniProtKB-SubCell"/>
</dbReference>
<dbReference type="AlphaFoldDB" id="A0A4S3KK92"/>
<keyword evidence="13 19" id="KW-1133">Transmembrane helix</keyword>
<dbReference type="EC" id="2.7.7.41" evidence="6 18"/>
<keyword evidence="12 18" id="KW-0548">Nucleotidyltransferase</keyword>
<dbReference type="PANTHER" id="PTHR46382">
    <property type="entry name" value="PHOSPHATIDATE CYTIDYLYLTRANSFERASE"/>
    <property type="match status" value="1"/>
</dbReference>
<dbReference type="OrthoDB" id="9799199at2"/>
<comment type="pathway">
    <text evidence="3 18">Phospholipid metabolism; CDP-diacylglycerol biosynthesis; CDP-diacylglycerol from sn-glycerol 3-phosphate: step 3/3.</text>
</comment>
<evidence type="ECO:0000313" key="20">
    <source>
        <dbReference type="EMBL" id="THD09227.1"/>
    </source>
</evidence>
<reference evidence="20 21" key="1">
    <citation type="submission" date="2017-02" db="EMBL/GenBank/DDBJ databases">
        <title>Whole genome sequencing of Metallibacterium scheffleri DSM 24874 (T).</title>
        <authorList>
            <person name="Kumar S."/>
            <person name="Patil P."/>
            <person name="Patil P.B."/>
        </authorList>
    </citation>
    <scope>NUCLEOTIDE SEQUENCE [LARGE SCALE GENOMIC DNA]</scope>
    <source>
        <strain evidence="20 21">DSM 24874</strain>
    </source>
</reference>
<dbReference type="Pfam" id="PF01148">
    <property type="entry name" value="CTP_transf_1"/>
    <property type="match status" value="1"/>
</dbReference>
<feature type="transmembrane region" description="Helical" evidence="19">
    <location>
        <begin position="20"/>
        <end position="46"/>
    </location>
</feature>
<keyword evidence="15 19" id="KW-0472">Membrane</keyword>
<accession>A0A4S3KK92</accession>
<dbReference type="STRING" id="993689.GCA_002077135_01777"/>
<evidence type="ECO:0000256" key="14">
    <source>
        <dbReference type="ARBA" id="ARBA00023098"/>
    </source>
</evidence>
<keyword evidence="14" id="KW-0443">Lipid metabolism</keyword>
<comment type="pathway">
    <text evidence="4">Lipid metabolism.</text>
</comment>
<keyword evidence="9" id="KW-0444">Lipid biosynthesis</keyword>
<evidence type="ECO:0000256" key="11">
    <source>
        <dbReference type="ARBA" id="ARBA00022692"/>
    </source>
</evidence>
<dbReference type="UniPathway" id="UPA00557">
    <property type="reaction ID" value="UER00614"/>
</dbReference>
<keyword evidence="21" id="KW-1185">Reference proteome</keyword>
<evidence type="ECO:0000256" key="3">
    <source>
        <dbReference type="ARBA" id="ARBA00005119"/>
    </source>
</evidence>
<feature type="transmembrane region" description="Helical" evidence="19">
    <location>
        <begin position="58"/>
        <end position="77"/>
    </location>
</feature>
<evidence type="ECO:0000256" key="9">
    <source>
        <dbReference type="ARBA" id="ARBA00022516"/>
    </source>
</evidence>
<feature type="transmembrane region" description="Helical" evidence="19">
    <location>
        <begin position="113"/>
        <end position="137"/>
    </location>
</feature>
<keyword evidence="11 18" id="KW-0812">Transmembrane</keyword>
<keyword evidence="10 18" id="KW-0808">Transferase</keyword>
<dbReference type="GO" id="GO:0004605">
    <property type="term" value="F:phosphatidate cytidylyltransferase activity"/>
    <property type="evidence" value="ECO:0007669"/>
    <property type="project" value="UniProtKB-EC"/>
</dbReference>
<dbReference type="InterPro" id="IPR000374">
    <property type="entry name" value="PC_trans"/>
</dbReference>
<feature type="transmembrane region" description="Helical" evidence="19">
    <location>
        <begin position="143"/>
        <end position="164"/>
    </location>
</feature>
<keyword evidence="16" id="KW-0594">Phospholipid biosynthesis</keyword>
<dbReference type="EMBL" id="MWQO01000041">
    <property type="protein sequence ID" value="THD09227.1"/>
    <property type="molecule type" value="Genomic_DNA"/>
</dbReference>
<evidence type="ECO:0000256" key="1">
    <source>
        <dbReference type="ARBA" id="ARBA00001698"/>
    </source>
</evidence>
<evidence type="ECO:0000256" key="18">
    <source>
        <dbReference type="RuleBase" id="RU003938"/>
    </source>
</evidence>
<feature type="transmembrane region" description="Helical" evidence="19">
    <location>
        <begin position="185"/>
        <end position="205"/>
    </location>
</feature>
<feature type="transmembrane region" description="Helical" evidence="19">
    <location>
        <begin position="83"/>
        <end position="101"/>
    </location>
</feature>
<evidence type="ECO:0000256" key="2">
    <source>
        <dbReference type="ARBA" id="ARBA00004651"/>
    </source>
</evidence>
<feature type="transmembrane region" description="Helical" evidence="19">
    <location>
        <begin position="211"/>
        <end position="234"/>
    </location>
</feature>
<dbReference type="GO" id="GO:0016024">
    <property type="term" value="P:CDP-diacylglycerol biosynthetic process"/>
    <property type="evidence" value="ECO:0007669"/>
    <property type="project" value="UniProtKB-UniPathway"/>
</dbReference>
<evidence type="ECO:0000256" key="15">
    <source>
        <dbReference type="ARBA" id="ARBA00023136"/>
    </source>
</evidence>
<evidence type="ECO:0000256" key="4">
    <source>
        <dbReference type="ARBA" id="ARBA00005189"/>
    </source>
</evidence>
<evidence type="ECO:0000256" key="5">
    <source>
        <dbReference type="ARBA" id="ARBA00010185"/>
    </source>
</evidence>
<comment type="subcellular location">
    <subcellularLocation>
        <location evidence="2">Cell membrane</location>
        <topology evidence="2">Multi-pass membrane protein</topology>
    </subcellularLocation>
</comment>
<feature type="transmembrane region" description="Helical" evidence="19">
    <location>
        <begin position="254"/>
        <end position="275"/>
    </location>
</feature>
<dbReference type="PROSITE" id="PS01315">
    <property type="entry name" value="CDS"/>
    <property type="match status" value="1"/>
</dbReference>
<evidence type="ECO:0000256" key="17">
    <source>
        <dbReference type="ARBA" id="ARBA00023264"/>
    </source>
</evidence>
<gene>
    <name evidence="20" type="ORF">B1806_11670</name>
</gene>
<comment type="similarity">
    <text evidence="5 18">Belongs to the CDS family.</text>
</comment>
<comment type="catalytic activity">
    <reaction evidence="1 18">
        <text>a 1,2-diacyl-sn-glycero-3-phosphate + CTP + H(+) = a CDP-1,2-diacyl-sn-glycerol + diphosphate</text>
        <dbReference type="Rhea" id="RHEA:16229"/>
        <dbReference type="ChEBI" id="CHEBI:15378"/>
        <dbReference type="ChEBI" id="CHEBI:33019"/>
        <dbReference type="ChEBI" id="CHEBI:37563"/>
        <dbReference type="ChEBI" id="CHEBI:58332"/>
        <dbReference type="ChEBI" id="CHEBI:58608"/>
        <dbReference type="EC" id="2.7.7.41"/>
    </reaction>
</comment>
<sequence>MQASEVLRQRTLTAVLLAPAAILLILLAPTWLFALAIAGAVLAGLWEWSRLAGFRNHAWRSLLLALMAALCLGLWFWRGTPAGRVVIALGVIAWLLALLWLRDPTRYAAPSGAHAWSKLVFALPALLPAWLALVVLHDGGMRAHVWTLLALMLVWAADTGAYFAGTRYGRHKLAPLISPGKTREGVAGGALLALVVAAVFGYALGLRGADLLLLLGVVAISTAFSIIGDLSESLLKRQAAVKDSGRMFPGHGGLLDRIDGVLAAAPVFVLLKLWLGL</sequence>
<dbReference type="RefSeq" id="WP_081127107.1">
    <property type="nucleotide sequence ID" value="NZ_DAHXOC010000022.1"/>
</dbReference>
<keyword evidence="8" id="KW-1003">Cell membrane</keyword>
<evidence type="ECO:0000313" key="21">
    <source>
        <dbReference type="Proteomes" id="UP000307749"/>
    </source>
</evidence>
<name>A0A4S3KK92_9GAMM</name>
<evidence type="ECO:0000256" key="6">
    <source>
        <dbReference type="ARBA" id="ARBA00012487"/>
    </source>
</evidence>
<comment type="caution">
    <text evidence="20">The sequence shown here is derived from an EMBL/GenBank/DDBJ whole genome shotgun (WGS) entry which is preliminary data.</text>
</comment>
<dbReference type="PANTHER" id="PTHR46382:SF1">
    <property type="entry name" value="PHOSPHATIDATE CYTIDYLYLTRANSFERASE"/>
    <property type="match status" value="1"/>
</dbReference>
<evidence type="ECO:0000256" key="13">
    <source>
        <dbReference type="ARBA" id="ARBA00022989"/>
    </source>
</evidence>
<evidence type="ECO:0000256" key="10">
    <source>
        <dbReference type="ARBA" id="ARBA00022679"/>
    </source>
</evidence>
<evidence type="ECO:0000256" key="12">
    <source>
        <dbReference type="ARBA" id="ARBA00022695"/>
    </source>
</evidence>